<proteinExistence type="predicted"/>
<dbReference type="OrthoDB" id="6962799at2"/>
<dbReference type="EMBL" id="CP009455">
    <property type="protein sequence ID" value="AIR90815.1"/>
    <property type="molecule type" value="Genomic_DNA"/>
</dbReference>
<dbReference type="Proteomes" id="UP000029493">
    <property type="component" value="Chromosome"/>
</dbReference>
<dbReference type="SUPFAM" id="SSF51445">
    <property type="entry name" value="(Trans)glycosidases"/>
    <property type="match status" value="1"/>
</dbReference>
<dbReference type="KEGG" id="psw:LK03_16745"/>
<keyword evidence="3" id="KW-1185">Reference proteome</keyword>
<dbReference type="STRING" id="157783.LK03_16745"/>
<dbReference type="InterPro" id="IPR017853">
    <property type="entry name" value="GH"/>
</dbReference>
<sequence>MKRLLLCGLCALAVNAHGQVLSWADIRDGSLYLQPAQNDTVQVRWQPAWQADAVEESLYLLDGQGRLQGERPISRQQTRGEQDWPLAASAGPYQLEVPGYSFRRYSVTHDADTRALFAPAKVHFSVQAQPDTELYFQVPAGEQASLAGKYHGGVRALEVERLGDGRRWHLALLPHQAYWEFERLALPQASTPQVFRLRLSGQGKAAFWLDGSANLFAQRVEHLGPLAQREGQVHLRVGNTRRGSSARLGVNLPYLLPPKASHAVLDEVQPHAAGWYSFVDVLQRKPDYEQAFRRFYLQRYPIDQDITLLAATGRRSVLDAEPTTSAGLDAWLRSATQWPGHALHYLAFSDEPNLSYPDYASYARYFAAMLEQVQRFPGARDAGVRIAMPASSNLVNGPMREGSRERVGLDWARRLLAEHGEGIDALAWHTWMVRDLLATRSYRQQVRAAAELVGLDANGRPRKALLLDQTNISSGSSLSPYEQDTQFAALWWASVAINASADGLLDMLNWFQLADEPQWPKGMIQVHGEGAGFSAKPVALAHRFMQRHWLPEVLSLDNDAFEVDALAMAEGDQRSLLGVNKATRRQQLQVDGLGAACSRAQLQLLGADDPPRTASLDCHQGRAHFIVPGQTLFALTWQTADTHPATRSKEAP</sequence>
<evidence type="ECO:0000313" key="2">
    <source>
        <dbReference type="EMBL" id="AIR90815.1"/>
    </source>
</evidence>
<evidence type="ECO:0000313" key="3">
    <source>
        <dbReference type="Proteomes" id="UP000029493"/>
    </source>
</evidence>
<feature type="chain" id="PRO_5001851055" evidence="1">
    <location>
        <begin position="19"/>
        <end position="652"/>
    </location>
</feature>
<feature type="signal peptide" evidence="1">
    <location>
        <begin position="1"/>
        <end position="18"/>
    </location>
</feature>
<reference evidence="2 3" key="1">
    <citation type="submission" date="2014-09" db="EMBL/GenBank/DDBJ databases">
        <authorList>
            <person name="Chan K.-G."/>
        </authorList>
    </citation>
    <scope>NUCLEOTIDE SEQUENCE [LARGE SCALE GENOMIC DNA]</scope>
    <source>
        <strain evidence="2 3">ND07</strain>
    </source>
</reference>
<dbReference type="RefSeq" id="WP_038413451.1">
    <property type="nucleotide sequence ID" value="NZ_CP009455.1"/>
</dbReference>
<protein>
    <submittedName>
        <fullName evidence="2">Uncharacterized protein</fullName>
    </submittedName>
</protein>
<dbReference type="Gene3D" id="3.20.20.80">
    <property type="entry name" value="Glycosidases"/>
    <property type="match status" value="1"/>
</dbReference>
<organism evidence="2 3">
    <name type="scientific">Pseudomonas cremoricolorata</name>
    <dbReference type="NCBI Taxonomy" id="157783"/>
    <lineage>
        <taxon>Bacteria</taxon>
        <taxon>Pseudomonadati</taxon>
        <taxon>Pseudomonadota</taxon>
        <taxon>Gammaproteobacteria</taxon>
        <taxon>Pseudomonadales</taxon>
        <taxon>Pseudomonadaceae</taxon>
        <taxon>Pseudomonas</taxon>
    </lineage>
</organism>
<accession>A0A089WNE3</accession>
<gene>
    <name evidence="2" type="ORF">LK03_16745</name>
</gene>
<evidence type="ECO:0000256" key="1">
    <source>
        <dbReference type="SAM" id="SignalP"/>
    </source>
</evidence>
<name>A0A089WNE3_9PSED</name>
<dbReference type="AlphaFoldDB" id="A0A089WNE3"/>
<keyword evidence="1" id="KW-0732">Signal</keyword>